<reference evidence="1 2" key="1">
    <citation type="submission" date="2017-09" db="EMBL/GenBank/DDBJ databases">
        <authorList>
            <person name="Ehlers B."/>
            <person name="Leendertz F.H."/>
        </authorList>
    </citation>
    <scope>NUCLEOTIDE SEQUENCE [LARGE SCALE GENOMIC DNA]</scope>
    <source>
        <strain evidence="1 2">DSM 45537</strain>
    </source>
</reference>
<evidence type="ECO:0008006" key="3">
    <source>
        <dbReference type="Google" id="ProtNLM"/>
    </source>
</evidence>
<dbReference type="InterPro" id="IPR015018">
    <property type="entry name" value="DUF1905"/>
</dbReference>
<name>A0A285LVE5_9NOCA</name>
<dbReference type="RefSeq" id="WP_067787103.1">
    <property type="nucleotide sequence ID" value="NZ_JAMTCW010000002.1"/>
</dbReference>
<organism evidence="1 2">
    <name type="scientific">Nocardia amikacinitolerans</name>
    <dbReference type="NCBI Taxonomy" id="756689"/>
    <lineage>
        <taxon>Bacteria</taxon>
        <taxon>Bacillati</taxon>
        <taxon>Actinomycetota</taxon>
        <taxon>Actinomycetes</taxon>
        <taxon>Mycobacteriales</taxon>
        <taxon>Nocardiaceae</taxon>
        <taxon>Nocardia</taxon>
    </lineage>
</organism>
<dbReference type="Pfam" id="PF08922">
    <property type="entry name" value="DUF1905"/>
    <property type="match status" value="1"/>
</dbReference>
<dbReference type="EMBL" id="OBEG01000004">
    <property type="protein sequence ID" value="SNY87636.1"/>
    <property type="molecule type" value="Genomic_DNA"/>
</dbReference>
<dbReference type="STRING" id="1379680.GCA_001612615_03873"/>
<dbReference type="SUPFAM" id="SSF141694">
    <property type="entry name" value="AF2212/PG0164-like"/>
    <property type="match status" value="1"/>
</dbReference>
<dbReference type="Proteomes" id="UP000219565">
    <property type="component" value="Unassembled WGS sequence"/>
</dbReference>
<accession>A0A285LVE5</accession>
<dbReference type="Gene3D" id="2.40.30.100">
    <property type="entry name" value="AF2212/PG0164-like"/>
    <property type="match status" value="1"/>
</dbReference>
<evidence type="ECO:0000313" key="2">
    <source>
        <dbReference type="Proteomes" id="UP000219565"/>
    </source>
</evidence>
<keyword evidence="2" id="KW-1185">Reference proteome</keyword>
<sequence>MAGSRYSFTARVWEHSGEGSWHFVSLPEEIADEIEERYGHRSGGFGAVRVHVRIGASTWSTSLFPDKKRGTYVLPVKKPVRIAEDLVDGSHAEIDLTIAI</sequence>
<dbReference type="AlphaFoldDB" id="A0A285LVE5"/>
<dbReference type="InterPro" id="IPR037079">
    <property type="entry name" value="AF2212/PG0164-like_sf"/>
</dbReference>
<gene>
    <name evidence="1" type="ORF">SAMN04244553_4584</name>
</gene>
<proteinExistence type="predicted"/>
<protein>
    <recommendedName>
        <fullName evidence="3">DUF1905 domain-containing protein</fullName>
    </recommendedName>
</protein>
<evidence type="ECO:0000313" key="1">
    <source>
        <dbReference type="EMBL" id="SNY87636.1"/>
    </source>
</evidence>